<evidence type="ECO:0000259" key="1">
    <source>
        <dbReference type="Pfam" id="PF01936"/>
    </source>
</evidence>
<feature type="domain" description="NYN" evidence="1">
    <location>
        <begin position="3"/>
        <end position="127"/>
    </location>
</feature>
<dbReference type="Gene3D" id="3.40.50.1010">
    <property type="entry name" value="5'-nuclease"/>
    <property type="match status" value="1"/>
</dbReference>
<dbReference type="Pfam" id="PF01936">
    <property type="entry name" value="NYN"/>
    <property type="match status" value="1"/>
</dbReference>
<comment type="caution">
    <text evidence="2">The sequence shown here is derived from an EMBL/GenBank/DDBJ whole genome shotgun (WGS) entry which is preliminary data.</text>
</comment>
<name>A0A0G0UIR4_9BACT</name>
<dbReference type="Proteomes" id="UP000033918">
    <property type="component" value="Unassembled WGS sequence"/>
</dbReference>
<proteinExistence type="predicted"/>
<sequence>MKSVFVDGNSLSWMRRALGIGVFNFGELAALLRGLGKSAELERMTYVLNRASEKAFGKHLRTAGFEVIPVDEPGADDAVIYALINETKANEIIIVSNDQDFVSNLRIKKEGGARIVWVGTKAGNGSSTSISQSLIDLFEKGEFEFVDLADHAMQIMRRPWEDKTEPVREPPRKKLEFKLTLVAPADVIQKLLQSLIRIADGASTETKVSDV</sequence>
<dbReference type="GO" id="GO:0004540">
    <property type="term" value="F:RNA nuclease activity"/>
    <property type="evidence" value="ECO:0007669"/>
    <property type="project" value="InterPro"/>
</dbReference>
<organism evidence="2 3">
    <name type="scientific">Candidatus Wolfebacteria bacterium GW2011_GWB1_41_12</name>
    <dbReference type="NCBI Taxonomy" id="1619006"/>
    <lineage>
        <taxon>Bacteria</taxon>
        <taxon>Candidatus Wolfeibacteriota</taxon>
    </lineage>
</organism>
<reference evidence="2 3" key="1">
    <citation type="journal article" date="2015" name="Nature">
        <title>rRNA introns, odd ribosomes, and small enigmatic genomes across a large radiation of phyla.</title>
        <authorList>
            <person name="Brown C.T."/>
            <person name="Hug L.A."/>
            <person name="Thomas B.C."/>
            <person name="Sharon I."/>
            <person name="Castelle C.J."/>
            <person name="Singh A."/>
            <person name="Wilkins M.J."/>
            <person name="Williams K.H."/>
            <person name="Banfield J.F."/>
        </authorList>
    </citation>
    <scope>NUCLEOTIDE SEQUENCE [LARGE SCALE GENOMIC DNA]</scope>
</reference>
<evidence type="ECO:0000313" key="2">
    <source>
        <dbReference type="EMBL" id="KKR88683.1"/>
    </source>
</evidence>
<dbReference type="EMBL" id="LCAK01000004">
    <property type="protein sequence ID" value="KKR88683.1"/>
    <property type="molecule type" value="Genomic_DNA"/>
</dbReference>
<accession>A0A0G0UIR4</accession>
<evidence type="ECO:0000313" key="3">
    <source>
        <dbReference type="Proteomes" id="UP000033918"/>
    </source>
</evidence>
<gene>
    <name evidence="2" type="ORF">UU38_C0004G0045</name>
</gene>
<dbReference type="AlphaFoldDB" id="A0A0G0UIR4"/>
<protein>
    <recommendedName>
        <fullName evidence="1">NYN domain-containing protein</fullName>
    </recommendedName>
</protein>
<dbReference type="InterPro" id="IPR021139">
    <property type="entry name" value="NYN"/>
</dbReference>